<name>A0AB39I9Z0_9GAMM</name>
<dbReference type="GO" id="GO:0003677">
    <property type="term" value="F:DNA binding"/>
    <property type="evidence" value="ECO:0007669"/>
    <property type="project" value="UniProtKB-KW"/>
</dbReference>
<organism evidence="1">
    <name type="scientific">Dickeya oryzae</name>
    <dbReference type="NCBI Taxonomy" id="1240404"/>
    <lineage>
        <taxon>Bacteria</taxon>
        <taxon>Pseudomonadati</taxon>
        <taxon>Pseudomonadota</taxon>
        <taxon>Gammaproteobacteria</taxon>
        <taxon>Enterobacterales</taxon>
        <taxon>Pectobacteriaceae</taxon>
        <taxon>Dickeya</taxon>
    </lineage>
</organism>
<keyword evidence="1" id="KW-0238">DNA-binding</keyword>
<reference evidence="1" key="1">
    <citation type="submission" date="2024-07" db="EMBL/GenBank/DDBJ databases">
        <authorList>
            <person name="Pedron J."/>
        </authorList>
    </citation>
    <scope>NUCLEOTIDE SEQUENCE</scope>
    <source>
        <strain evidence="1">A642-S2-A17</strain>
    </source>
</reference>
<dbReference type="EMBL" id="CP162411">
    <property type="protein sequence ID" value="XDL13243.1"/>
    <property type="molecule type" value="Genomic_DNA"/>
</dbReference>
<proteinExistence type="predicted"/>
<dbReference type="AlphaFoldDB" id="A0AB39I9Z0"/>
<evidence type="ECO:0000313" key="1">
    <source>
        <dbReference type="EMBL" id="XDL13243.1"/>
    </source>
</evidence>
<sequence length="71" mass="8025">MDKPLSITLATPYITLQEFSRLSGVPMSTCYEWVHQGKLPIREKTAKKERVLVNILALTKEADLLSRLPAL</sequence>
<accession>A0AB39I9Z0</accession>
<dbReference type="RefSeq" id="WP_123249981.1">
    <property type="nucleotide sequence ID" value="NZ_CP162411.1"/>
</dbReference>
<gene>
    <name evidence="1" type="ORF">LF923_0013605</name>
</gene>
<protein>
    <submittedName>
        <fullName evidence="1">DNA-binding protein</fullName>
    </submittedName>
</protein>